<keyword evidence="5" id="KW-1185">Reference proteome</keyword>
<dbReference type="InterPro" id="IPR017791">
    <property type="entry name" value="UAAP2"/>
</dbReference>
<dbReference type="Proteomes" id="UP000657200">
    <property type="component" value="Unassembled WGS sequence"/>
</dbReference>
<dbReference type="Pfam" id="PF09347">
    <property type="entry name" value="DUF1989"/>
    <property type="match status" value="1"/>
</dbReference>
<dbReference type="STRING" id="431306.AGA_1057"/>
<reference evidence="4" key="1">
    <citation type="submission" date="2014-09" db="EMBL/GenBank/DDBJ databases">
        <authorList>
            <person name="Illeghems K.G."/>
        </authorList>
    </citation>
    <scope>NUCLEOTIDE SEQUENCE [LARGE SCALE GENOMIC DNA]</scope>
    <source>
        <strain evidence="4">LMG 23848T</strain>
    </source>
</reference>
<dbReference type="NCBIfam" id="TIGR03424">
    <property type="entry name" value="urea_degr_1"/>
    <property type="match status" value="1"/>
</dbReference>
<gene>
    <name evidence="2" type="ORF">AGA_1057</name>
    <name evidence="3" type="ORF">GOB80_11820</name>
</gene>
<dbReference type="PATRIC" id="fig|431306.5.peg.1070"/>
<dbReference type="EMBL" id="WOTE01000009">
    <property type="protein sequence ID" value="NHO40354.1"/>
    <property type="molecule type" value="Genomic_DNA"/>
</dbReference>
<evidence type="ECO:0000313" key="5">
    <source>
        <dbReference type="Proteomes" id="UP000657200"/>
    </source>
</evidence>
<dbReference type="InterPro" id="IPR018959">
    <property type="entry name" value="DUF1989"/>
</dbReference>
<dbReference type="OrthoDB" id="9772660at2"/>
<dbReference type="RefSeq" id="WP_059023264.1">
    <property type="nucleotide sequence ID" value="NZ_JBNZCO010000012.1"/>
</dbReference>
<organism evidence="2 4">
    <name type="scientific">Acetobacter ghanensis</name>
    <dbReference type="NCBI Taxonomy" id="431306"/>
    <lineage>
        <taxon>Bacteria</taxon>
        <taxon>Pseudomonadati</taxon>
        <taxon>Pseudomonadota</taxon>
        <taxon>Alphaproteobacteria</taxon>
        <taxon>Acetobacterales</taxon>
        <taxon>Acetobacteraceae</taxon>
        <taxon>Acetobacter</taxon>
    </lineage>
</organism>
<accession>A0A0U5F1L3</accession>
<name>A0A0U5F1L3_9PROT</name>
<reference evidence="2" key="2">
    <citation type="submission" date="2014-09" db="EMBL/GenBank/DDBJ databases">
        <authorList>
            <person name="Magalhaes I.L.F."/>
            <person name="Oliveira U."/>
            <person name="Santos F.R."/>
            <person name="Vidigal T.H.D.A."/>
            <person name="Brescovit A.D."/>
            <person name="Santos A.J."/>
        </authorList>
    </citation>
    <scope>NUCLEOTIDE SEQUENCE</scope>
    <source>
        <strain evidence="2">LMG 23848T</strain>
    </source>
</reference>
<dbReference type="PANTHER" id="PTHR31527:SF0">
    <property type="entry name" value="RE64534P"/>
    <property type="match status" value="1"/>
</dbReference>
<reference evidence="3 5" key="3">
    <citation type="journal article" date="2020" name="Int. J. Syst. Evol. Microbiol.">
        <title>Novel acetic acid bacteria from cider fermentations: Acetobacter conturbans sp. nov. and Acetobacter fallax sp. nov.</title>
        <authorList>
            <person name="Sombolestani A.S."/>
            <person name="Cleenwerck I."/>
            <person name="Cnockaert M."/>
            <person name="Borremans W."/>
            <person name="Wieme A.D."/>
            <person name="De Vuyst L."/>
            <person name="Vandamme P."/>
        </authorList>
    </citation>
    <scope>NUCLEOTIDE SEQUENCE [LARGE SCALE GENOMIC DNA]</scope>
    <source>
        <strain evidence="3 5">LMG 23848</strain>
    </source>
</reference>
<evidence type="ECO:0000313" key="3">
    <source>
        <dbReference type="EMBL" id="NHO40354.1"/>
    </source>
</evidence>
<dbReference type="PANTHER" id="PTHR31527">
    <property type="entry name" value="RE64534P"/>
    <property type="match status" value="1"/>
</dbReference>
<feature type="domain" description="DUF1989" evidence="1">
    <location>
        <begin position="18"/>
        <end position="183"/>
    </location>
</feature>
<dbReference type="Proteomes" id="UP000068250">
    <property type="component" value="Chromosome I"/>
</dbReference>
<proteinExistence type="predicted"/>
<evidence type="ECO:0000313" key="2">
    <source>
        <dbReference type="EMBL" id="CEF54933.1"/>
    </source>
</evidence>
<dbReference type="AlphaFoldDB" id="A0A0U5F1L3"/>
<sequence>MSEHDVSKVFSKITLDQVVAARTPWSGVVRKGQVLRIIDLESQQAVDALFYNAHAYHERYSAQDTLVNQGSAYIGKGTCLYSNQGNVLMTVVDDTCGRHDTLAGACSCESNTVRFGHETKYMHACRENFLLEVGKYGMGKRDIVNNVNFFMNVPILQNGELVIDDGLSDPGGYVDLRAEMDTLVVISNCPQVNNPCNGFVPTPIRVVIGDPASI</sequence>
<evidence type="ECO:0000259" key="1">
    <source>
        <dbReference type="Pfam" id="PF09347"/>
    </source>
</evidence>
<dbReference type="EMBL" id="LN609302">
    <property type="protein sequence ID" value="CEF54933.1"/>
    <property type="molecule type" value="Genomic_DNA"/>
</dbReference>
<protein>
    <submittedName>
        <fullName evidence="3">DUF1989 domain-containing protein</fullName>
    </submittedName>
</protein>
<evidence type="ECO:0000313" key="4">
    <source>
        <dbReference type="Proteomes" id="UP000068250"/>
    </source>
</evidence>